<keyword evidence="3" id="KW-1185">Reference proteome</keyword>
<dbReference type="OrthoDB" id="1936068at2759"/>
<protein>
    <recommendedName>
        <fullName evidence="1">WIT1/2 N-terminal helical bundle domain-containing protein</fullName>
    </recommendedName>
</protein>
<evidence type="ECO:0000313" key="3">
    <source>
        <dbReference type="Proteomes" id="UP000467841"/>
    </source>
</evidence>
<organism evidence="2 3">
    <name type="scientific">Microthlaspi erraticum</name>
    <dbReference type="NCBI Taxonomy" id="1685480"/>
    <lineage>
        <taxon>Eukaryota</taxon>
        <taxon>Viridiplantae</taxon>
        <taxon>Streptophyta</taxon>
        <taxon>Embryophyta</taxon>
        <taxon>Tracheophyta</taxon>
        <taxon>Spermatophyta</taxon>
        <taxon>Magnoliopsida</taxon>
        <taxon>eudicotyledons</taxon>
        <taxon>Gunneridae</taxon>
        <taxon>Pentapetalae</taxon>
        <taxon>rosids</taxon>
        <taxon>malvids</taxon>
        <taxon>Brassicales</taxon>
        <taxon>Brassicaceae</taxon>
        <taxon>Coluteocarpeae</taxon>
        <taxon>Microthlaspi</taxon>
    </lineage>
</organism>
<reference evidence="2" key="1">
    <citation type="submission" date="2020-01" db="EMBL/GenBank/DDBJ databases">
        <authorList>
            <person name="Mishra B."/>
        </authorList>
    </citation>
    <scope>NUCLEOTIDE SEQUENCE [LARGE SCALE GENOMIC DNA]</scope>
</reference>
<dbReference type="EMBL" id="CACVBM020001218">
    <property type="protein sequence ID" value="CAA7039749.1"/>
    <property type="molecule type" value="Genomic_DNA"/>
</dbReference>
<proteinExistence type="predicted"/>
<dbReference type="PANTHER" id="PTHR35705:SF1">
    <property type="entry name" value="WPP DOMAIN-INTERACTING TAIL-ANCHORED PROTEIN 1"/>
    <property type="match status" value="1"/>
</dbReference>
<dbReference type="InterPro" id="IPR039976">
    <property type="entry name" value="WIT1/WIT2"/>
</dbReference>
<gene>
    <name evidence="2" type="ORF">MERR_LOCUS26984</name>
</gene>
<evidence type="ECO:0000259" key="1">
    <source>
        <dbReference type="Pfam" id="PF26581"/>
    </source>
</evidence>
<dbReference type="AlphaFoldDB" id="A0A6D2JSX0"/>
<accession>A0A6D2JSX0</accession>
<evidence type="ECO:0000313" key="2">
    <source>
        <dbReference type="EMBL" id="CAA7039749.1"/>
    </source>
</evidence>
<dbReference type="PANTHER" id="PTHR35705">
    <property type="entry name" value="WPP DOMAIN-INTERACTING TAIL-ANCHORED PROTEIN 1"/>
    <property type="match status" value="1"/>
</dbReference>
<dbReference type="InterPro" id="IPR058610">
    <property type="entry name" value="WIT1_2_N"/>
</dbReference>
<dbReference type="Pfam" id="PF26581">
    <property type="entry name" value="WIT1_2_N"/>
    <property type="match status" value="1"/>
</dbReference>
<dbReference type="Proteomes" id="UP000467841">
    <property type="component" value="Unassembled WGS sequence"/>
</dbReference>
<comment type="caution">
    <text evidence="2">The sequence shown here is derived from an EMBL/GenBank/DDBJ whole genome shotgun (WGS) entry which is preliminary data.</text>
</comment>
<sequence>MEVKFHQKSDHQETYVTDRSVCFRFPRGAIVSKNYLVPTGLPIELVNLSLLTMQLGSREHDFESSFVSIKEEEEEASSKDDDSAEKALEFDLLSSILDSEVKELESILAYL</sequence>
<name>A0A6D2JSX0_9BRAS</name>
<feature type="domain" description="WIT1/2 N-terminal helical bundle" evidence="1">
    <location>
        <begin position="45"/>
        <end position="111"/>
    </location>
</feature>